<organism evidence="2 3">
    <name type="scientific">bacterium (Candidatus Gribaldobacteria) CG23_combo_of_CG06-09_8_20_14_all_37_87_8</name>
    <dbReference type="NCBI Taxonomy" id="2014278"/>
    <lineage>
        <taxon>Bacteria</taxon>
        <taxon>Candidatus Gribaldobacteria</taxon>
    </lineage>
</organism>
<evidence type="ECO:0000259" key="1">
    <source>
        <dbReference type="SMART" id="SM00471"/>
    </source>
</evidence>
<evidence type="ECO:0000313" key="3">
    <source>
        <dbReference type="Proteomes" id="UP000230447"/>
    </source>
</evidence>
<dbReference type="PANTHER" id="PTHR46246">
    <property type="entry name" value="GUANOSINE-3',5'-BIS(DIPHOSPHATE) 3'-PYROPHOSPHOHYDROLASE MESH1"/>
    <property type="match status" value="1"/>
</dbReference>
<dbReference type="EMBL" id="PCSB01000077">
    <property type="protein sequence ID" value="PIP31423.1"/>
    <property type="molecule type" value="Genomic_DNA"/>
</dbReference>
<gene>
    <name evidence="2" type="ORF">COX24_03705</name>
</gene>
<dbReference type="GO" id="GO:0008893">
    <property type="term" value="F:guanosine-3',5'-bis(diphosphate) 3'-diphosphatase activity"/>
    <property type="evidence" value="ECO:0007669"/>
    <property type="project" value="TreeGrafter"/>
</dbReference>
<dbReference type="SMART" id="SM00471">
    <property type="entry name" value="HDc"/>
    <property type="match status" value="1"/>
</dbReference>
<sequence length="179" mass="21063">MKIKPPAIENIIEEAIKMLVHCVEENCRNDKPLILHSLRVGFVAMGLNFPRDVVVAGILHDLVEDTNCDFETIKRYFGHEVESLVKTLTQEHIEDYKKRWQVLLEKIKKKGKHAMIIKIIDANDNLTYIPLIKSKKSIKETLWKHHFLSEELRPFLSRNQTFRDYQNHLQSTEAKLENF</sequence>
<dbReference type="InterPro" id="IPR003607">
    <property type="entry name" value="HD/PDEase_dom"/>
</dbReference>
<feature type="domain" description="HD/PDEase" evidence="1">
    <location>
        <begin position="29"/>
        <end position="135"/>
    </location>
</feature>
<dbReference type="SUPFAM" id="SSF109604">
    <property type="entry name" value="HD-domain/PDEase-like"/>
    <property type="match status" value="1"/>
</dbReference>
<dbReference type="Gene3D" id="1.10.3210.10">
    <property type="entry name" value="Hypothetical protein af1432"/>
    <property type="match status" value="1"/>
</dbReference>
<dbReference type="AlphaFoldDB" id="A0A2G9ZE09"/>
<name>A0A2G9ZE09_9BACT</name>
<dbReference type="PANTHER" id="PTHR46246:SF1">
    <property type="entry name" value="GUANOSINE-3',5'-BIS(DIPHOSPHATE) 3'-PYROPHOSPHOHYDROLASE MESH1"/>
    <property type="match status" value="1"/>
</dbReference>
<proteinExistence type="predicted"/>
<dbReference type="Proteomes" id="UP000230447">
    <property type="component" value="Unassembled WGS sequence"/>
</dbReference>
<comment type="caution">
    <text evidence="2">The sequence shown here is derived from an EMBL/GenBank/DDBJ whole genome shotgun (WGS) entry which is preliminary data.</text>
</comment>
<protein>
    <recommendedName>
        <fullName evidence="1">HD/PDEase domain-containing protein</fullName>
    </recommendedName>
</protein>
<reference evidence="2 3" key="1">
    <citation type="submission" date="2017-09" db="EMBL/GenBank/DDBJ databases">
        <title>Depth-based differentiation of microbial function through sediment-hosted aquifers and enrichment of novel symbionts in the deep terrestrial subsurface.</title>
        <authorList>
            <person name="Probst A.J."/>
            <person name="Ladd B."/>
            <person name="Jarett J.K."/>
            <person name="Geller-Mcgrath D.E."/>
            <person name="Sieber C.M."/>
            <person name="Emerson J.B."/>
            <person name="Anantharaman K."/>
            <person name="Thomas B.C."/>
            <person name="Malmstrom R."/>
            <person name="Stieglmeier M."/>
            <person name="Klingl A."/>
            <person name="Woyke T."/>
            <person name="Ryan C.M."/>
            <person name="Banfield J.F."/>
        </authorList>
    </citation>
    <scope>NUCLEOTIDE SEQUENCE [LARGE SCALE GENOMIC DNA]</scope>
    <source>
        <strain evidence="2">CG23_combo_of_CG06-09_8_20_14_all_37_87_8</strain>
    </source>
</reference>
<dbReference type="CDD" id="cd00077">
    <property type="entry name" value="HDc"/>
    <property type="match status" value="1"/>
</dbReference>
<accession>A0A2G9ZE09</accession>
<dbReference type="Pfam" id="PF13328">
    <property type="entry name" value="HD_4"/>
    <property type="match status" value="1"/>
</dbReference>
<evidence type="ECO:0000313" key="2">
    <source>
        <dbReference type="EMBL" id="PIP31423.1"/>
    </source>
</evidence>
<dbReference type="InterPro" id="IPR052194">
    <property type="entry name" value="MESH1"/>
</dbReference>